<comment type="subunit">
    <text evidence="6">Composed of a catalytic subunit (A) and a regulatory subunit (B).</text>
</comment>
<dbReference type="Gene3D" id="1.10.238.10">
    <property type="entry name" value="EF-hand"/>
    <property type="match status" value="1"/>
</dbReference>
<evidence type="ECO:0000256" key="8">
    <source>
        <dbReference type="ARBA" id="ARBA00031295"/>
    </source>
</evidence>
<accession>A0A1L0CJQ7</accession>
<evidence type="ECO:0000256" key="4">
    <source>
        <dbReference type="ARBA" id="ARBA00023754"/>
    </source>
</evidence>
<reference evidence="12" key="1">
    <citation type="submission" date="2016-11" db="EMBL/GenBank/DDBJ databases">
        <authorList>
            <person name="Guldener U."/>
        </authorList>
    </citation>
    <scope>NUCLEOTIDE SEQUENCE [LARGE SCALE GENOMIC DNA]</scope>
</reference>
<dbReference type="AlphaFoldDB" id="A0A1L0CJQ7"/>
<keyword evidence="12" id="KW-1185">Reference proteome</keyword>
<evidence type="ECO:0000256" key="7">
    <source>
        <dbReference type="ARBA" id="ARBA00023832"/>
    </source>
</evidence>
<dbReference type="PANTHER" id="PTHR45942">
    <property type="entry name" value="PROTEIN PHOSPATASE 3 REGULATORY SUBUNIT B ALPHA ISOFORM TYPE 1"/>
    <property type="match status" value="1"/>
</dbReference>
<dbReference type="OrthoDB" id="191686at2759"/>
<dbReference type="InterPro" id="IPR002048">
    <property type="entry name" value="EF_hand_dom"/>
</dbReference>
<evidence type="ECO:0000313" key="12">
    <source>
        <dbReference type="Proteomes" id="UP000183365"/>
    </source>
</evidence>
<name>A0A1L0CJQ7_9ASCO</name>
<evidence type="ECO:0000256" key="5">
    <source>
        <dbReference type="ARBA" id="ARBA00023774"/>
    </source>
</evidence>
<proteinExistence type="inferred from homology"/>
<feature type="domain" description="EF-hand" evidence="10">
    <location>
        <begin position="176"/>
        <end position="211"/>
    </location>
</feature>
<dbReference type="SMART" id="SM00054">
    <property type="entry name" value="EFh"/>
    <property type="match status" value="4"/>
</dbReference>
<dbReference type="EMBL" id="FQNF01000009">
    <property type="protein sequence ID" value="SGZ38585.1"/>
    <property type="molecule type" value="Genomic_DNA"/>
</dbReference>
<evidence type="ECO:0000313" key="11">
    <source>
        <dbReference type="EMBL" id="SGZ38585.1"/>
    </source>
</evidence>
<gene>
    <name evidence="11" type="ORF">HGUI_00785</name>
</gene>
<dbReference type="PROSITE" id="PS50222">
    <property type="entry name" value="EF_HAND_2"/>
    <property type="match status" value="4"/>
</dbReference>
<organism evidence="11 12">
    <name type="scientific">Hanseniaspora guilliermondii</name>
    <dbReference type="NCBI Taxonomy" id="56406"/>
    <lineage>
        <taxon>Eukaryota</taxon>
        <taxon>Fungi</taxon>
        <taxon>Dikarya</taxon>
        <taxon>Ascomycota</taxon>
        <taxon>Saccharomycotina</taxon>
        <taxon>Saccharomycetes</taxon>
        <taxon>Saccharomycodales</taxon>
        <taxon>Saccharomycodaceae</taxon>
        <taxon>Hanseniaspora</taxon>
    </lineage>
</organism>
<dbReference type="CDD" id="cd00051">
    <property type="entry name" value="EFh"/>
    <property type="match status" value="1"/>
</dbReference>
<dbReference type="InterPro" id="IPR011992">
    <property type="entry name" value="EF-hand-dom_pair"/>
</dbReference>
<sequence length="220" mass="25023">MQQSRVTRDRSDSFDFQINRSIATSESGTNIPQITISSINSNSDSDLSHIEFEDVIFTKEELDRLRKRFQKIDADRSGKIDKHEFFSIPGVANNPLGMRIMDVLDSDKNGMISFDEFINGLSIFLTANKGGSSIDKNEKLKFAFKIFDIDNDGYISNGELFVVLKMMIGDNISDNDLQDLVDRTITEADVEYDQRISFEEFVNVIKTTDVEKSLTLDFDI</sequence>
<evidence type="ECO:0000256" key="3">
    <source>
        <dbReference type="ARBA" id="ARBA00022837"/>
    </source>
</evidence>
<dbReference type="VEuPathDB" id="FungiDB:HGUI_00785"/>
<dbReference type="GO" id="GO:0005509">
    <property type="term" value="F:calcium ion binding"/>
    <property type="evidence" value="ECO:0007669"/>
    <property type="project" value="InterPro"/>
</dbReference>
<dbReference type="InterPro" id="IPR018247">
    <property type="entry name" value="EF_Hand_1_Ca_BS"/>
</dbReference>
<evidence type="ECO:0000256" key="2">
    <source>
        <dbReference type="ARBA" id="ARBA00022737"/>
    </source>
</evidence>
<dbReference type="SUPFAM" id="SSF47473">
    <property type="entry name" value="EF-hand"/>
    <property type="match status" value="1"/>
</dbReference>
<feature type="domain" description="EF-hand" evidence="10">
    <location>
        <begin position="60"/>
        <end position="95"/>
    </location>
</feature>
<dbReference type="PROSITE" id="PS00018">
    <property type="entry name" value="EF_HAND_1"/>
    <property type="match status" value="3"/>
</dbReference>
<evidence type="ECO:0000259" key="10">
    <source>
        <dbReference type="PROSITE" id="PS50222"/>
    </source>
</evidence>
<feature type="domain" description="EF-hand" evidence="10">
    <location>
        <begin position="135"/>
        <end position="170"/>
    </location>
</feature>
<evidence type="ECO:0000256" key="1">
    <source>
        <dbReference type="ARBA" id="ARBA00022723"/>
    </source>
</evidence>
<dbReference type="Proteomes" id="UP000183365">
    <property type="component" value="Unassembled WGS sequence"/>
</dbReference>
<evidence type="ECO:0000256" key="9">
    <source>
        <dbReference type="ARBA" id="ARBA00032848"/>
    </source>
</evidence>
<dbReference type="FunFam" id="1.10.238.10:FF:000001">
    <property type="entry name" value="Calmodulin 1"/>
    <property type="match status" value="1"/>
</dbReference>
<dbReference type="Pfam" id="PF13499">
    <property type="entry name" value="EF-hand_7"/>
    <property type="match status" value="2"/>
</dbReference>
<protein>
    <recommendedName>
        <fullName evidence="7">Calcineurin subunit B</fullName>
    </recommendedName>
    <alternativeName>
        <fullName evidence="8">Calcineurin regulatory subunit</fullName>
    </alternativeName>
    <alternativeName>
        <fullName evidence="9">Protein phosphatase 2B regulatory subunit</fullName>
    </alternativeName>
</protein>
<feature type="domain" description="EF-hand" evidence="10">
    <location>
        <begin position="98"/>
        <end position="127"/>
    </location>
</feature>
<keyword evidence="3" id="KW-0106">Calcium</keyword>
<keyword evidence="2" id="KW-0677">Repeat</keyword>
<comment type="function">
    <text evidence="4">Regulatory subunit of calcineurin, a calcium-dependent, calmodulin stimulated protein phosphatase. Confers calcium sensitivity.</text>
</comment>
<evidence type="ECO:0000256" key="6">
    <source>
        <dbReference type="ARBA" id="ARBA00023792"/>
    </source>
</evidence>
<keyword evidence="1" id="KW-0479">Metal-binding</keyword>
<comment type="similarity">
    <text evidence="5">Belongs to the calcineurin regulatory subunit family.</text>
</comment>